<evidence type="ECO:0000256" key="7">
    <source>
        <dbReference type="ARBA" id="ARBA00023033"/>
    </source>
</evidence>
<dbReference type="OrthoDB" id="6132182at2759"/>
<organism evidence="12 13">
    <name type="scientific">Dothidotthia symphoricarpi CBS 119687</name>
    <dbReference type="NCBI Taxonomy" id="1392245"/>
    <lineage>
        <taxon>Eukaryota</taxon>
        <taxon>Fungi</taxon>
        <taxon>Dikarya</taxon>
        <taxon>Ascomycota</taxon>
        <taxon>Pezizomycotina</taxon>
        <taxon>Dothideomycetes</taxon>
        <taxon>Pleosporomycetidae</taxon>
        <taxon>Pleosporales</taxon>
        <taxon>Dothidotthiaceae</taxon>
        <taxon>Dothidotthia</taxon>
    </lineage>
</organism>
<evidence type="ECO:0000313" key="13">
    <source>
        <dbReference type="Proteomes" id="UP000799771"/>
    </source>
</evidence>
<sequence>MVSTFLPCILGHSGTNTSAGNVPVRRDIRDLKDNFPDQWNLYLRGLDSLQRANQNDSLSFYRIAGVHGRPYKVWENAPGLTHKVGTAGYCPHGNSLFFGWHRPYLALFEQELYKHIQRIALGAPADQRQRYSAAANSFRIPYWDWGLGDKGGPVPDFFMTPAITIVDMDRITKVIRNPLYSYKFHPLVPGDFDSKWAQMNETVRWPQTENDPSAPSRNYMFAADFVDLQRVFLDGLEKAFRETTYNSFGQAIEEVHGWIHGTIGGGYSDSNGGQGHMWPLDYSSYEPLFWLHHANVDRLFALYQAQDPTRYLTPQNIFDSGNVFLEDNTVVDGTTPLLPFRRNATSFWTTNDARNTAIFGYAYPETQPWNYASSAEYRAAITATISRLYGGSVKAMLTDESDRVGTLGIHAQSAKNTTFTDWTITTKAAALDLPPTFVARFSLAGDNSSDPVVDVGMWTKLMPMDHNRSKRKIRQTQKKAKRAPILAKTLRGNVGLTASLLDQVAAGKLASLNSTDVVPYLRDRLVWKVYSGNGTAILQSDLEALTVLVVSVSARIPDDHSMPIEYSDKVTVHADATAGKTGGAMA</sequence>
<proteinExistence type="inferred from homology"/>
<dbReference type="Pfam" id="PF00264">
    <property type="entry name" value="Tyrosinase"/>
    <property type="match status" value="1"/>
</dbReference>
<comment type="catalytic activity">
    <reaction evidence="10">
        <text>L-tyrosine + O2 = L-dopaquinone + H2O</text>
        <dbReference type="Rhea" id="RHEA:18117"/>
        <dbReference type="ChEBI" id="CHEBI:15377"/>
        <dbReference type="ChEBI" id="CHEBI:15379"/>
        <dbReference type="ChEBI" id="CHEBI:57924"/>
        <dbReference type="ChEBI" id="CHEBI:58315"/>
        <dbReference type="EC" id="1.14.18.1"/>
    </reaction>
</comment>
<protein>
    <recommendedName>
        <fullName evidence="3">tyrosinase</fullName>
        <ecNumber evidence="3">1.14.18.1</ecNumber>
    </recommendedName>
</protein>
<dbReference type="PANTHER" id="PTHR11474">
    <property type="entry name" value="TYROSINASE FAMILY MEMBER"/>
    <property type="match status" value="1"/>
</dbReference>
<dbReference type="GO" id="GO:0046872">
    <property type="term" value="F:metal ion binding"/>
    <property type="evidence" value="ECO:0007669"/>
    <property type="project" value="UniProtKB-KW"/>
</dbReference>
<evidence type="ECO:0000256" key="3">
    <source>
        <dbReference type="ARBA" id="ARBA00011906"/>
    </source>
</evidence>
<keyword evidence="7" id="KW-0503">Monooxygenase</keyword>
<evidence type="ECO:0000313" key="12">
    <source>
        <dbReference type="EMBL" id="KAF2133032.1"/>
    </source>
</evidence>
<accession>A0A6A6AM28</accession>
<dbReference type="AlphaFoldDB" id="A0A6A6AM28"/>
<dbReference type="PRINTS" id="PR00092">
    <property type="entry name" value="TYROSINASE"/>
</dbReference>
<dbReference type="GO" id="GO:0004503">
    <property type="term" value="F:tyrosinase activity"/>
    <property type="evidence" value="ECO:0007669"/>
    <property type="project" value="UniProtKB-EC"/>
</dbReference>
<dbReference type="InterPro" id="IPR008922">
    <property type="entry name" value="Di-copper_centre_dom_sf"/>
</dbReference>
<dbReference type="GO" id="GO:0042438">
    <property type="term" value="P:melanin biosynthetic process"/>
    <property type="evidence" value="ECO:0007669"/>
    <property type="project" value="UniProtKB-KW"/>
</dbReference>
<dbReference type="EC" id="1.14.18.1" evidence="3"/>
<evidence type="ECO:0000256" key="5">
    <source>
        <dbReference type="ARBA" id="ARBA00023002"/>
    </source>
</evidence>
<evidence type="ECO:0000256" key="6">
    <source>
        <dbReference type="ARBA" id="ARBA00023008"/>
    </source>
</evidence>
<evidence type="ECO:0000259" key="11">
    <source>
        <dbReference type="PROSITE" id="PS00497"/>
    </source>
</evidence>
<comment type="catalytic activity">
    <reaction evidence="9">
        <text>2 L-dopa + O2 = 2 L-dopaquinone + 2 H2O</text>
        <dbReference type="Rhea" id="RHEA:34287"/>
        <dbReference type="ChEBI" id="CHEBI:15377"/>
        <dbReference type="ChEBI" id="CHEBI:15379"/>
        <dbReference type="ChEBI" id="CHEBI:57504"/>
        <dbReference type="ChEBI" id="CHEBI:57924"/>
        <dbReference type="EC" id="1.14.18.1"/>
    </reaction>
</comment>
<comment type="cofactor">
    <cofactor evidence="1">
        <name>Cu(2+)</name>
        <dbReference type="ChEBI" id="CHEBI:29036"/>
    </cofactor>
</comment>
<feature type="domain" description="Tyrosinase copper-binding" evidence="11">
    <location>
        <begin position="92"/>
        <end position="109"/>
    </location>
</feature>
<evidence type="ECO:0000256" key="4">
    <source>
        <dbReference type="ARBA" id="ARBA00022723"/>
    </source>
</evidence>
<keyword evidence="6" id="KW-0186">Copper</keyword>
<keyword evidence="5" id="KW-0560">Oxidoreductase</keyword>
<comment type="similarity">
    <text evidence="2">Belongs to the tyrosinase family.</text>
</comment>
<dbReference type="Pfam" id="PF18132">
    <property type="entry name" value="Tyrosinase_C"/>
    <property type="match status" value="1"/>
</dbReference>
<dbReference type="GeneID" id="54406017"/>
<dbReference type="Proteomes" id="UP000799771">
    <property type="component" value="Unassembled WGS sequence"/>
</dbReference>
<evidence type="ECO:0000256" key="9">
    <source>
        <dbReference type="ARBA" id="ARBA00048233"/>
    </source>
</evidence>
<dbReference type="PANTHER" id="PTHR11474:SF76">
    <property type="entry name" value="SHKT DOMAIN-CONTAINING PROTEIN"/>
    <property type="match status" value="1"/>
</dbReference>
<keyword evidence="4" id="KW-0479">Metal-binding</keyword>
<keyword evidence="8" id="KW-0470">Melanin biosynthesis</keyword>
<dbReference type="RefSeq" id="XP_033527419.1">
    <property type="nucleotide sequence ID" value="XM_033665585.1"/>
</dbReference>
<keyword evidence="13" id="KW-1185">Reference proteome</keyword>
<dbReference type="EMBL" id="ML977500">
    <property type="protein sequence ID" value="KAF2133032.1"/>
    <property type="molecule type" value="Genomic_DNA"/>
</dbReference>
<evidence type="ECO:0000256" key="10">
    <source>
        <dbReference type="ARBA" id="ARBA00048881"/>
    </source>
</evidence>
<gene>
    <name evidence="12" type="ORF">P153DRAFT_333901</name>
</gene>
<dbReference type="InterPro" id="IPR002227">
    <property type="entry name" value="Tyrosinase_Cu-bd"/>
</dbReference>
<evidence type="ECO:0000256" key="8">
    <source>
        <dbReference type="ARBA" id="ARBA00023101"/>
    </source>
</evidence>
<dbReference type="InterPro" id="IPR050316">
    <property type="entry name" value="Tyrosinase/Hemocyanin"/>
</dbReference>
<dbReference type="InterPro" id="IPR041640">
    <property type="entry name" value="Tyrosinase_C"/>
</dbReference>
<reference evidence="12" key="1">
    <citation type="journal article" date="2020" name="Stud. Mycol.">
        <title>101 Dothideomycetes genomes: a test case for predicting lifestyles and emergence of pathogens.</title>
        <authorList>
            <person name="Haridas S."/>
            <person name="Albert R."/>
            <person name="Binder M."/>
            <person name="Bloem J."/>
            <person name="Labutti K."/>
            <person name="Salamov A."/>
            <person name="Andreopoulos B."/>
            <person name="Baker S."/>
            <person name="Barry K."/>
            <person name="Bills G."/>
            <person name="Bluhm B."/>
            <person name="Cannon C."/>
            <person name="Castanera R."/>
            <person name="Culley D."/>
            <person name="Daum C."/>
            <person name="Ezra D."/>
            <person name="Gonzalez J."/>
            <person name="Henrissat B."/>
            <person name="Kuo A."/>
            <person name="Liang C."/>
            <person name="Lipzen A."/>
            <person name="Lutzoni F."/>
            <person name="Magnuson J."/>
            <person name="Mondo S."/>
            <person name="Nolan M."/>
            <person name="Ohm R."/>
            <person name="Pangilinan J."/>
            <person name="Park H.-J."/>
            <person name="Ramirez L."/>
            <person name="Alfaro M."/>
            <person name="Sun H."/>
            <person name="Tritt A."/>
            <person name="Yoshinaga Y."/>
            <person name="Zwiers L.-H."/>
            <person name="Turgeon B."/>
            <person name="Goodwin S."/>
            <person name="Spatafora J."/>
            <person name="Crous P."/>
            <person name="Grigoriev I."/>
        </authorList>
    </citation>
    <scope>NUCLEOTIDE SEQUENCE</scope>
    <source>
        <strain evidence="12">CBS 119687</strain>
    </source>
</reference>
<evidence type="ECO:0000256" key="1">
    <source>
        <dbReference type="ARBA" id="ARBA00001973"/>
    </source>
</evidence>
<dbReference type="SUPFAM" id="SSF48056">
    <property type="entry name" value="Di-copper centre-containing domain"/>
    <property type="match status" value="1"/>
</dbReference>
<dbReference type="PROSITE" id="PS00497">
    <property type="entry name" value="TYROSINASE_1"/>
    <property type="match status" value="1"/>
</dbReference>
<dbReference type="Gene3D" id="1.10.1280.10">
    <property type="entry name" value="Di-copper center containing domain from catechol oxidase"/>
    <property type="match status" value="1"/>
</dbReference>
<evidence type="ECO:0000256" key="2">
    <source>
        <dbReference type="ARBA" id="ARBA00009928"/>
    </source>
</evidence>
<name>A0A6A6AM28_9PLEO</name>